<name>L7EZS4_STRT8</name>
<sequence>MGYGSGSDSGFGYWLFPRPRRPYP</sequence>
<dbReference type="Proteomes" id="UP000010931">
    <property type="component" value="Unassembled WGS sequence"/>
</dbReference>
<keyword evidence="3" id="KW-1185">Reference proteome</keyword>
<evidence type="ECO:0000313" key="2">
    <source>
        <dbReference type="EMBL" id="ELP64211.1"/>
    </source>
</evidence>
<organism evidence="2 3">
    <name type="scientific">Streptomyces turgidiscabies (strain Car8)</name>
    <dbReference type="NCBI Taxonomy" id="698760"/>
    <lineage>
        <taxon>Bacteria</taxon>
        <taxon>Bacillati</taxon>
        <taxon>Actinomycetota</taxon>
        <taxon>Actinomycetes</taxon>
        <taxon>Kitasatosporales</taxon>
        <taxon>Streptomycetaceae</taxon>
        <taxon>Streptomyces</taxon>
    </lineage>
</organism>
<gene>
    <name evidence="2" type="ORF">STRTUCAR8_01150</name>
</gene>
<proteinExistence type="predicted"/>
<protein>
    <submittedName>
        <fullName evidence="2">Uncharacterized protein</fullName>
    </submittedName>
</protein>
<accession>L7EZS4</accession>
<dbReference type="AlphaFoldDB" id="L7EZS4"/>
<feature type="non-terminal residue" evidence="2">
    <location>
        <position position="24"/>
    </location>
</feature>
<feature type="region of interest" description="Disordered" evidence="1">
    <location>
        <begin position="1"/>
        <end position="24"/>
    </location>
</feature>
<evidence type="ECO:0000313" key="3">
    <source>
        <dbReference type="Proteomes" id="UP000010931"/>
    </source>
</evidence>
<evidence type="ECO:0000256" key="1">
    <source>
        <dbReference type="SAM" id="MobiDB-lite"/>
    </source>
</evidence>
<dbReference type="EMBL" id="AEJB01000469">
    <property type="protein sequence ID" value="ELP64211.1"/>
    <property type="molecule type" value="Genomic_DNA"/>
</dbReference>
<comment type="caution">
    <text evidence="2">The sequence shown here is derived from an EMBL/GenBank/DDBJ whole genome shotgun (WGS) entry which is preliminary data.</text>
</comment>
<reference evidence="2 3" key="1">
    <citation type="journal article" date="2011" name="Plasmid">
        <title>Streptomyces turgidiscabies Car8 contains a modular pathogenicity island that shares virulence genes with other actinobacterial plant pathogens.</title>
        <authorList>
            <person name="Huguet-Tapia J.C."/>
            <person name="Badger J.H."/>
            <person name="Loria R."/>
            <person name="Pettis G.S."/>
        </authorList>
    </citation>
    <scope>NUCLEOTIDE SEQUENCE [LARGE SCALE GENOMIC DNA]</scope>
    <source>
        <strain evidence="2 3">Car8</strain>
    </source>
</reference>